<organism evidence="2 3">
    <name type="scientific">Ligilactobacillus ruminis</name>
    <dbReference type="NCBI Taxonomy" id="1623"/>
    <lineage>
        <taxon>Bacteria</taxon>
        <taxon>Bacillati</taxon>
        <taxon>Bacillota</taxon>
        <taxon>Bacilli</taxon>
        <taxon>Lactobacillales</taxon>
        <taxon>Lactobacillaceae</taxon>
        <taxon>Ligilactobacillus</taxon>
    </lineage>
</organism>
<evidence type="ECO:0000256" key="1">
    <source>
        <dbReference type="SAM" id="MobiDB-lite"/>
    </source>
</evidence>
<name>A0A837IR32_9LACO</name>
<proteinExistence type="predicted"/>
<evidence type="ECO:0000313" key="2">
    <source>
        <dbReference type="EMBL" id="KLA44913.1"/>
    </source>
</evidence>
<dbReference type="Proteomes" id="UP000035618">
    <property type="component" value="Unassembled WGS sequence"/>
</dbReference>
<evidence type="ECO:0000313" key="3">
    <source>
        <dbReference type="Proteomes" id="UP000035618"/>
    </source>
</evidence>
<sequence length="53" mass="5572">MLRTFFYIFLEGIHKKKSNVLAIGATVLLLAGCGNGKSSDVSKKAGGKCAAKQ</sequence>
<dbReference type="AlphaFoldDB" id="A0A837IR32"/>
<comment type="caution">
    <text evidence="2">The sequence shown here is derived from an EMBL/GenBank/DDBJ whole genome shotgun (WGS) entry which is preliminary data.</text>
</comment>
<dbReference type="EMBL" id="JHAJ01000113">
    <property type="protein sequence ID" value="KLA44913.1"/>
    <property type="molecule type" value="Genomic_DNA"/>
</dbReference>
<reference evidence="2 3" key="1">
    <citation type="journal article" date="2015" name="BMC Microbiol.">
        <title>Lactobacillus ruminis strains cluster according to their mammalian gut source.</title>
        <authorList>
            <person name="O' Donnell M.M."/>
            <person name="Harris H.M."/>
            <person name="Lynch D.B."/>
            <person name="Ross R.P."/>
            <person name="O'Toole P.W."/>
        </authorList>
    </citation>
    <scope>NUCLEOTIDE SEQUENCE [LARGE SCALE GENOMIC DNA]</scope>
    <source>
        <strain evidence="2 3">ATCC 27780</strain>
    </source>
</reference>
<accession>A0A837IR32</accession>
<feature type="region of interest" description="Disordered" evidence="1">
    <location>
        <begin position="34"/>
        <end position="53"/>
    </location>
</feature>
<dbReference type="PROSITE" id="PS51257">
    <property type="entry name" value="PROKAR_LIPOPROTEIN"/>
    <property type="match status" value="1"/>
</dbReference>
<protein>
    <submittedName>
        <fullName evidence="2">Oligopeptide ABC superfamily ATP binding cassette transporter, binding protein</fullName>
    </submittedName>
</protein>
<gene>
    <name evidence="2" type="ORF">LRB_1681</name>
</gene>